<reference evidence="1 2" key="1">
    <citation type="submission" date="2018-11" db="EMBL/GenBank/DDBJ databases">
        <title>Genomic Encyclopedia of Type Strains, Phase IV (KMG-IV): sequencing the most valuable type-strain genomes for metagenomic binning, comparative biology and taxonomic classification.</title>
        <authorList>
            <person name="Goeker M."/>
        </authorList>
    </citation>
    <scope>NUCLEOTIDE SEQUENCE [LARGE SCALE GENOMIC DNA]</scope>
    <source>
        <strain evidence="1 2">DSM 22027</strain>
    </source>
</reference>
<dbReference type="EMBL" id="RJVA01000005">
    <property type="protein sequence ID" value="ROR03368.1"/>
    <property type="molecule type" value="Genomic_DNA"/>
</dbReference>
<evidence type="ECO:0000313" key="1">
    <source>
        <dbReference type="EMBL" id="ROR03368.1"/>
    </source>
</evidence>
<keyword evidence="2" id="KW-1185">Reference proteome</keyword>
<gene>
    <name evidence="1" type="ORF">EDC27_0127</name>
</gene>
<dbReference type="AlphaFoldDB" id="A0A3N1VQL9"/>
<comment type="caution">
    <text evidence="1">The sequence shown here is derived from an EMBL/GenBank/DDBJ whole genome shotgun (WGS) entry which is preliminary data.</text>
</comment>
<accession>A0A3N1VQL9</accession>
<protein>
    <submittedName>
        <fullName evidence="1">Uncharacterized protein</fullName>
    </submittedName>
</protein>
<evidence type="ECO:0000313" key="2">
    <source>
        <dbReference type="Proteomes" id="UP000276223"/>
    </source>
</evidence>
<feature type="non-terminal residue" evidence="1">
    <location>
        <position position="42"/>
    </location>
</feature>
<organism evidence="1 2">
    <name type="scientific">Desulfosoma caldarium</name>
    <dbReference type="NCBI Taxonomy" id="610254"/>
    <lineage>
        <taxon>Bacteria</taxon>
        <taxon>Pseudomonadati</taxon>
        <taxon>Thermodesulfobacteriota</taxon>
        <taxon>Syntrophobacteria</taxon>
        <taxon>Syntrophobacterales</taxon>
        <taxon>Syntrophobacteraceae</taxon>
        <taxon>Desulfosoma</taxon>
    </lineage>
</organism>
<name>A0A3N1VQL9_9BACT</name>
<sequence length="42" mass="4757">MAEVKEKKQKGYNFRDFSTCEATIQMLQKAASDGVETAFQRA</sequence>
<proteinExistence type="predicted"/>
<dbReference type="Proteomes" id="UP000276223">
    <property type="component" value="Unassembled WGS sequence"/>
</dbReference>